<dbReference type="AlphaFoldDB" id="A0AAW1WCY7"/>
<dbReference type="Proteomes" id="UP001457282">
    <property type="component" value="Unassembled WGS sequence"/>
</dbReference>
<organism evidence="1 2">
    <name type="scientific">Rubus argutus</name>
    <name type="common">Southern blackberry</name>
    <dbReference type="NCBI Taxonomy" id="59490"/>
    <lineage>
        <taxon>Eukaryota</taxon>
        <taxon>Viridiplantae</taxon>
        <taxon>Streptophyta</taxon>
        <taxon>Embryophyta</taxon>
        <taxon>Tracheophyta</taxon>
        <taxon>Spermatophyta</taxon>
        <taxon>Magnoliopsida</taxon>
        <taxon>eudicotyledons</taxon>
        <taxon>Gunneridae</taxon>
        <taxon>Pentapetalae</taxon>
        <taxon>rosids</taxon>
        <taxon>fabids</taxon>
        <taxon>Rosales</taxon>
        <taxon>Rosaceae</taxon>
        <taxon>Rosoideae</taxon>
        <taxon>Rosoideae incertae sedis</taxon>
        <taxon>Rubus</taxon>
    </lineage>
</organism>
<reference evidence="1 2" key="1">
    <citation type="journal article" date="2023" name="G3 (Bethesda)">
        <title>A chromosome-length genome assembly and annotation of blackberry (Rubus argutus, cv. 'Hillquist').</title>
        <authorList>
            <person name="Bruna T."/>
            <person name="Aryal R."/>
            <person name="Dudchenko O."/>
            <person name="Sargent D.J."/>
            <person name="Mead D."/>
            <person name="Buti M."/>
            <person name="Cavallini A."/>
            <person name="Hytonen T."/>
            <person name="Andres J."/>
            <person name="Pham M."/>
            <person name="Weisz D."/>
            <person name="Mascagni F."/>
            <person name="Usai G."/>
            <person name="Natali L."/>
            <person name="Bassil N."/>
            <person name="Fernandez G.E."/>
            <person name="Lomsadze A."/>
            <person name="Armour M."/>
            <person name="Olukolu B."/>
            <person name="Poorten T."/>
            <person name="Britton C."/>
            <person name="Davik J."/>
            <person name="Ashrafi H."/>
            <person name="Aiden E.L."/>
            <person name="Borodovsky M."/>
            <person name="Worthington M."/>
        </authorList>
    </citation>
    <scope>NUCLEOTIDE SEQUENCE [LARGE SCALE GENOMIC DNA]</scope>
    <source>
        <strain evidence="1">PI 553951</strain>
    </source>
</reference>
<protein>
    <submittedName>
        <fullName evidence="1">Uncharacterized protein</fullName>
    </submittedName>
</protein>
<proteinExistence type="predicted"/>
<comment type="caution">
    <text evidence="1">The sequence shown here is derived from an EMBL/GenBank/DDBJ whole genome shotgun (WGS) entry which is preliminary data.</text>
</comment>
<sequence>MNNFITKSPQATSTASSNHRTLCQFHNHHHPIFQPVVIKSPSPCLLCKFTTPIPSTVASFNQFHHHQIPNRNQNNPIILIPILKPAKSKTVTHGLHCLSLSVKATVKSPVTILSSLRRLLLPSIHAAHSTGIAVCSFCISLCRRLKSHHHGINHAATFQSMASLETINLTCAAVLHSLPDSSPRPVKL</sequence>
<gene>
    <name evidence="1" type="ORF">M0R45_030814</name>
</gene>
<accession>A0AAW1WCY7</accession>
<evidence type="ECO:0000313" key="2">
    <source>
        <dbReference type="Proteomes" id="UP001457282"/>
    </source>
</evidence>
<evidence type="ECO:0000313" key="1">
    <source>
        <dbReference type="EMBL" id="KAK9922347.1"/>
    </source>
</evidence>
<keyword evidence="2" id="KW-1185">Reference proteome</keyword>
<name>A0AAW1WCY7_RUBAR</name>
<dbReference type="EMBL" id="JBEDUW010000006">
    <property type="protein sequence ID" value="KAK9922347.1"/>
    <property type="molecule type" value="Genomic_DNA"/>
</dbReference>